<proteinExistence type="predicted"/>
<dbReference type="Proteomes" id="UP000828048">
    <property type="component" value="Chromosome 3"/>
</dbReference>
<sequence>MLPLRKTLAQFFQEQPQPPIPTPPSSPTEPQNPSVPDLVQPIAQQLPIPNAQQRQNNLDFPMLVVAFCLTVAIDTAAQSLQNHIVRPLHFHLLCLMVVFAFASIFVAKYISPKYPNAARVLDQAGVSFGVTAFFLAVTTSFPLCLMIISWIIYALSLLAIIICNCPRPLFPN</sequence>
<evidence type="ECO:0000313" key="2">
    <source>
        <dbReference type="Proteomes" id="UP000828048"/>
    </source>
</evidence>
<name>A0ACB7YSU8_9ERIC</name>
<keyword evidence="2" id="KW-1185">Reference proteome</keyword>
<accession>A0ACB7YSU8</accession>
<evidence type="ECO:0000313" key="1">
    <source>
        <dbReference type="EMBL" id="KAH7856655.1"/>
    </source>
</evidence>
<protein>
    <submittedName>
        <fullName evidence="1">Uncharacterized protein</fullName>
    </submittedName>
</protein>
<organism evidence="1 2">
    <name type="scientific">Vaccinium darrowii</name>
    <dbReference type="NCBI Taxonomy" id="229202"/>
    <lineage>
        <taxon>Eukaryota</taxon>
        <taxon>Viridiplantae</taxon>
        <taxon>Streptophyta</taxon>
        <taxon>Embryophyta</taxon>
        <taxon>Tracheophyta</taxon>
        <taxon>Spermatophyta</taxon>
        <taxon>Magnoliopsida</taxon>
        <taxon>eudicotyledons</taxon>
        <taxon>Gunneridae</taxon>
        <taxon>Pentapetalae</taxon>
        <taxon>asterids</taxon>
        <taxon>Ericales</taxon>
        <taxon>Ericaceae</taxon>
        <taxon>Vaccinioideae</taxon>
        <taxon>Vaccinieae</taxon>
        <taxon>Vaccinium</taxon>
    </lineage>
</organism>
<comment type="caution">
    <text evidence="1">The sequence shown here is derived from an EMBL/GenBank/DDBJ whole genome shotgun (WGS) entry which is preliminary data.</text>
</comment>
<gene>
    <name evidence="1" type="ORF">Vadar_003969</name>
</gene>
<reference evidence="1 2" key="1">
    <citation type="journal article" date="2021" name="Hortic Res">
        <title>High-quality reference genome and annotation aids understanding of berry development for evergreen blueberry (Vaccinium darrowii).</title>
        <authorList>
            <person name="Yu J."/>
            <person name="Hulse-Kemp A.M."/>
            <person name="Babiker E."/>
            <person name="Staton M."/>
        </authorList>
    </citation>
    <scope>NUCLEOTIDE SEQUENCE [LARGE SCALE GENOMIC DNA]</scope>
    <source>
        <strain evidence="2">cv. NJ 8807/NJ 8810</strain>
        <tissue evidence="1">Young leaf</tissue>
    </source>
</reference>
<dbReference type="EMBL" id="CM037153">
    <property type="protein sequence ID" value="KAH7856655.1"/>
    <property type="molecule type" value="Genomic_DNA"/>
</dbReference>